<dbReference type="Pfam" id="PF01329">
    <property type="entry name" value="Pterin_4a"/>
    <property type="match status" value="1"/>
</dbReference>
<comment type="similarity">
    <text evidence="2 4">Belongs to the pterin-4-alpha-carbinolamine dehydratase family.</text>
</comment>
<reference evidence="5 6" key="1">
    <citation type="submission" date="2018-05" db="EMBL/GenBank/DDBJ databases">
        <title>Coraliomargarita sinensis sp. nov., isolated from a marine solar saltern.</title>
        <authorList>
            <person name="Zhou L.Y."/>
        </authorList>
    </citation>
    <scope>NUCLEOTIDE SEQUENCE [LARGE SCALE GENOMIC DNA]</scope>
    <source>
        <strain evidence="5 6">WN38</strain>
    </source>
</reference>
<evidence type="ECO:0000256" key="2">
    <source>
        <dbReference type="ARBA" id="ARBA00006472"/>
    </source>
</evidence>
<accession>A0A317ZL73</accession>
<proteinExistence type="inferred from homology"/>
<gene>
    <name evidence="5" type="ORF">DDZ13_08770</name>
</gene>
<sequence length="93" mass="10950">MHALTETELEVALSDLEGWEIEKDKLTKLFTFESFRDAMSFLMRLAFEVEEMNHHPEIENVYNKVRFSLTTHDAGSKVTEKDVKLARQIEKLY</sequence>
<dbReference type="OrthoDB" id="9800108at2"/>
<evidence type="ECO:0000256" key="1">
    <source>
        <dbReference type="ARBA" id="ARBA00001554"/>
    </source>
</evidence>
<dbReference type="GO" id="GO:0006729">
    <property type="term" value="P:tetrahydrobiopterin biosynthetic process"/>
    <property type="evidence" value="ECO:0007669"/>
    <property type="project" value="InterPro"/>
</dbReference>
<dbReference type="SUPFAM" id="SSF55248">
    <property type="entry name" value="PCD-like"/>
    <property type="match status" value="1"/>
</dbReference>
<dbReference type="GO" id="GO:0008124">
    <property type="term" value="F:4-alpha-hydroxytetrahydrobiopterin dehydratase activity"/>
    <property type="evidence" value="ECO:0007669"/>
    <property type="project" value="UniProtKB-UniRule"/>
</dbReference>
<dbReference type="InterPro" id="IPR036428">
    <property type="entry name" value="PCD_sf"/>
</dbReference>
<dbReference type="PANTHER" id="PTHR12599:SF0">
    <property type="entry name" value="PTERIN-4-ALPHA-CARBINOLAMINE DEHYDRATASE"/>
    <property type="match status" value="1"/>
</dbReference>
<dbReference type="EMBL" id="QHJQ01000005">
    <property type="protein sequence ID" value="PXA04121.1"/>
    <property type="molecule type" value="Genomic_DNA"/>
</dbReference>
<dbReference type="NCBIfam" id="NF002017">
    <property type="entry name" value="PRK00823.1-2"/>
    <property type="match status" value="1"/>
</dbReference>
<dbReference type="AlphaFoldDB" id="A0A317ZL73"/>
<dbReference type="InParanoid" id="A0A317ZL73"/>
<dbReference type="Proteomes" id="UP000247099">
    <property type="component" value="Unassembled WGS sequence"/>
</dbReference>
<evidence type="ECO:0000313" key="6">
    <source>
        <dbReference type="Proteomes" id="UP000247099"/>
    </source>
</evidence>
<evidence type="ECO:0000313" key="5">
    <source>
        <dbReference type="EMBL" id="PXA04121.1"/>
    </source>
</evidence>
<dbReference type="InterPro" id="IPR001533">
    <property type="entry name" value="Pterin_deHydtase"/>
</dbReference>
<dbReference type="EC" id="4.2.1.96" evidence="4"/>
<comment type="catalytic activity">
    <reaction evidence="1 4">
        <text>(4aS,6R)-4a-hydroxy-L-erythro-5,6,7,8-tetrahydrobiopterin = (6R)-L-erythro-6,7-dihydrobiopterin + H2O</text>
        <dbReference type="Rhea" id="RHEA:11920"/>
        <dbReference type="ChEBI" id="CHEBI:15377"/>
        <dbReference type="ChEBI" id="CHEBI:15642"/>
        <dbReference type="ChEBI" id="CHEBI:43120"/>
        <dbReference type="EC" id="4.2.1.96"/>
    </reaction>
</comment>
<name>A0A317ZL73_9BACT</name>
<dbReference type="HAMAP" id="MF_00434">
    <property type="entry name" value="Pterin_4_alpha"/>
    <property type="match status" value="1"/>
</dbReference>
<evidence type="ECO:0000256" key="4">
    <source>
        <dbReference type="HAMAP-Rule" id="MF_00434"/>
    </source>
</evidence>
<organism evidence="5 6">
    <name type="scientific">Coraliomargarita sinensis</name>
    <dbReference type="NCBI Taxonomy" id="2174842"/>
    <lineage>
        <taxon>Bacteria</taxon>
        <taxon>Pseudomonadati</taxon>
        <taxon>Verrucomicrobiota</taxon>
        <taxon>Opitutia</taxon>
        <taxon>Puniceicoccales</taxon>
        <taxon>Coraliomargaritaceae</taxon>
        <taxon>Coraliomargarita</taxon>
    </lineage>
</organism>
<dbReference type="Gene3D" id="3.30.1360.20">
    <property type="entry name" value="Transcriptional coactivator/pterin dehydratase"/>
    <property type="match status" value="1"/>
</dbReference>
<comment type="caution">
    <text evidence="5">The sequence shown here is derived from an EMBL/GenBank/DDBJ whole genome shotgun (WGS) entry which is preliminary data.</text>
</comment>
<dbReference type="RefSeq" id="WP_110131068.1">
    <property type="nucleotide sequence ID" value="NZ_QHJQ01000005.1"/>
</dbReference>
<keyword evidence="6" id="KW-1185">Reference proteome</keyword>
<evidence type="ECO:0000256" key="3">
    <source>
        <dbReference type="ARBA" id="ARBA00023239"/>
    </source>
</evidence>
<protein>
    <recommendedName>
        <fullName evidence="4">Putative pterin-4-alpha-carbinolamine dehydratase</fullName>
        <shortName evidence="4">PHS</shortName>
        <ecNumber evidence="4">4.2.1.96</ecNumber>
    </recommendedName>
    <alternativeName>
        <fullName evidence="4">4-alpha-hydroxy-tetrahydropterin dehydratase</fullName>
    </alternativeName>
    <alternativeName>
        <fullName evidence="4">Pterin carbinolamine dehydratase</fullName>
        <shortName evidence="4">PCD</shortName>
    </alternativeName>
</protein>
<dbReference type="PANTHER" id="PTHR12599">
    <property type="entry name" value="PTERIN-4-ALPHA-CARBINOLAMINE DEHYDRATASE"/>
    <property type="match status" value="1"/>
</dbReference>
<keyword evidence="3 4" id="KW-0456">Lyase</keyword>